<accession>A0ACB9S6V7</accession>
<proteinExistence type="predicted"/>
<reference evidence="2" key="1">
    <citation type="journal article" date="2023" name="Front. Plant Sci.">
        <title>Chromosomal-level genome assembly of Melastoma candidum provides insights into trichome evolution.</title>
        <authorList>
            <person name="Zhong Y."/>
            <person name="Wu W."/>
            <person name="Sun C."/>
            <person name="Zou P."/>
            <person name="Liu Y."/>
            <person name="Dai S."/>
            <person name="Zhou R."/>
        </authorList>
    </citation>
    <scope>NUCLEOTIDE SEQUENCE [LARGE SCALE GENOMIC DNA]</scope>
</reference>
<evidence type="ECO:0000313" key="1">
    <source>
        <dbReference type="EMBL" id="KAI4387105.1"/>
    </source>
</evidence>
<keyword evidence="2" id="KW-1185">Reference proteome</keyword>
<evidence type="ECO:0000313" key="2">
    <source>
        <dbReference type="Proteomes" id="UP001057402"/>
    </source>
</evidence>
<name>A0ACB9S6V7_9MYRT</name>
<comment type="caution">
    <text evidence="1">The sequence shown here is derived from an EMBL/GenBank/DDBJ whole genome shotgun (WGS) entry which is preliminary data.</text>
</comment>
<protein>
    <submittedName>
        <fullName evidence="1">Uncharacterized protein</fullName>
    </submittedName>
</protein>
<gene>
    <name evidence="1" type="ORF">MLD38_004963</name>
</gene>
<sequence>MSKLVRGVKRWWCIVNFILGTGLILTIPVTKAAEAYRAMNGSVFPSANIKGAAPRHLLPSRYSARGELQRAICIGFDLLQPRREEDKVCRWVSFTWPSSSLRSLSRQLAGFHDGRGCLIHGIARPPRHTVDGICKPDEGAMKSSEYEYSEEEEQPKLEEAEHHQEHLGHDKGEEHVDGDIDTLPG</sequence>
<dbReference type="Proteomes" id="UP001057402">
    <property type="component" value="Chromosome 2"/>
</dbReference>
<organism evidence="1 2">
    <name type="scientific">Melastoma candidum</name>
    <dbReference type="NCBI Taxonomy" id="119954"/>
    <lineage>
        <taxon>Eukaryota</taxon>
        <taxon>Viridiplantae</taxon>
        <taxon>Streptophyta</taxon>
        <taxon>Embryophyta</taxon>
        <taxon>Tracheophyta</taxon>
        <taxon>Spermatophyta</taxon>
        <taxon>Magnoliopsida</taxon>
        <taxon>eudicotyledons</taxon>
        <taxon>Gunneridae</taxon>
        <taxon>Pentapetalae</taxon>
        <taxon>rosids</taxon>
        <taxon>malvids</taxon>
        <taxon>Myrtales</taxon>
        <taxon>Melastomataceae</taxon>
        <taxon>Melastomatoideae</taxon>
        <taxon>Melastomateae</taxon>
        <taxon>Melastoma</taxon>
    </lineage>
</organism>
<dbReference type="EMBL" id="CM042881">
    <property type="protein sequence ID" value="KAI4387105.1"/>
    <property type="molecule type" value="Genomic_DNA"/>
</dbReference>